<reference evidence="3" key="2">
    <citation type="journal article" date="2005" name="Insect Biochem. Mol. Biol.">
        <title>A novel C-type immulectin-3 from Manduca sexta is translocated from hemolymph into the cytoplasm of hemocytes.</title>
        <authorList>
            <person name="Yu X.Q."/>
            <person name="Tracy M.E."/>
            <person name="Ling E."/>
            <person name="Scholz F.R."/>
            <person name="Trenczek T."/>
        </authorList>
    </citation>
    <scope>NUCLEOTIDE SEQUENCE</scope>
</reference>
<dbReference type="InterPro" id="IPR001304">
    <property type="entry name" value="C-type_lectin-like"/>
</dbReference>
<reference evidence="3" key="1">
    <citation type="submission" date="2004-09" db="EMBL/GenBank/DDBJ databases">
        <authorList>
            <person name="Yu X.-Q."/>
            <person name="Scholz F.R."/>
            <person name="Trenczek T."/>
            <person name="Kanost M.R."/>
        </authorList>
    </citation>
    <scope>NUCLEOTIDE SEQUENCE</scope>
</reference>
<evidence type="ECO:0000256" key="1">
    <source>
        <dbReference type="SAM" id="SignalP"/>
    </source>
</evidence>
<dbReference type="Gene3D" id="3.10.100.10">
    <property type="entry name" value="Mannose-Binding Protein A, subunit A"/>
    <property type="match status" value="2"/>
</dbReference>
<keyword evidence="1" id="KW-0732">Signal</keyword>
<accession>Q5UAW8</accession>
<dbReference type="AlphaFoldDB" id="Q5UAW8"/>
<dbReference type="Pfam" id="PF00059">
    <property type="entry name" value="Lectin_C"/>
    <property type="match status" value="1"/>
</dbReference>
<dbReference type="InterPro" id="IPR016186">
    <property type="entry name" value="C-type_lectin-like/link_sf"/>
</dbReference>
<dbReference type="EMBL" id="AY768811">
    <property type="protein sequence ID" value="AAV41236.1"/>
    <property type="molecule type" value="mRNA"/>
</dbReference>
<name>Q5UAW8_MANSE</name>
<evidence type="ECO:0000259" key="2">
    <source>
        <dbReference type="PROSITE" id="PS50041"/>
    </source>
</evidence>
<dbReference type="InterPro" id="IPR050111">
    <property type="entry name" value="C-type_lectin/snaclec_domain"/>
</dbReference>
<feature type="signal peptide" evidence="1">
    <location>
        <begin position="1"/>
        <end position="18"/>
    </location>
</feature>
<protein>
    <submittedName>
        <fullName evidence="3">Immulectin-3</fullName>
    </submittedName>
</protein>
<dbReference type="OrthoDB" id="7357196at2759"/>
<dbReference type="PROSITE" id="PS50041">
    <property type="entry name" value="C_TYPE_LECTIN_2"/>
    <property type="match status" value="1"/>
</dbReference>
<evidence type="ECO:0000313" key="3">
    <source>
        <dbReference type="EMBL" id="AAV41236.1"/>
    </source>
</evidence>
<organism evidence="3">
    <name type="scientific">Manduca sexta</name>
    <name type="common">Tobacco hawkmoth</name>
    <name type="synonym">Tobacco hornworm</name>
    <dbReference type="NCBI Taxonomy" id="7130"/>
    <lineage>
        <taxon>Eukaryota</taxon>
        <taxon>Metazoa</taxon>
        <taxon>Ecdysozoa</taxon>
        <taxon>Arthropoda</taxon>
        <taxon>Hexapoda</taxon>
        <taxon>Insecta</taxon>
        <taxon>Pterygota</taxon>
        <taxon>Neoptera</taxon>
        <taxon>Endopterygota</taxon>
        <taxon>Lepidoptera</taxon>
        <taxon>Glossata</taxon>
        <taxon>Ditrysia</taxon>
        <taxon>Bombycoidea</taxon>
        <taxon>Sphingidae</taxon>
        <taxon>Sphinginae</taxon>
        <taxon>Sphingini</taxon>
        <taxon>Manduca</taxon>
    </lineage>
</organism>
<feature type="chain" id="PRO_5004262769" evidence="1">
    <location>
        <begin position="19"/>
        <end position="310"/>
    </location>
</feature>
<feature type="domain" description="C-type lectin" evidence="2">
    <location>
        <begin position="174"/>
        <end position="289"/>
    </location>
</feature>
<dbReference type="InterPro" id="IPR016187">
    <property type="entry name" value="CTDL_fold"/>
</dbReference>
<proteinExistence type="evidence at transcript level"/>
<sequence>MEVLRGVVVLITVSIVQGSNVFRADYEYHASAGGWFKFHKVPADWHDARLMCDFEGAVLASPINVDVTDVLQNIINKIEHLSTGVHTGVHNTISPVVFNSIEGVPLSALPVRTRDMFTEEYSSGPHCARLIPQEGLVAGSCSDALPYICYKNKTAELSMTECGTVDKGYQLSAKTGHCYKFHNYGLPWSLAYLRCIAEGGQLAVINSAVEANVLKELLARYPTGLIKGGYAGGAFLGFHDWNNNNVWRTVNGQTLEEAGYANWGVTQPDSSVQNCGQMFRSGQLDDIGCAKVPFICEKHPNNIMPVPNNV</sequence>
<dbReference type="PANTHER" id="PTHR22803">
    <property type="entry name" value="MANNOSE, PHOSPHOLIPASE, LECTIN RECEPTOR RELATED"/>
    <property type="match status" value="1"/>
</dbReference>
<dbReference type="SMART" id="SM00034">
    <property type="entry name" value="CLECT"/>
    <property type="match status" value="2"/>
</dbReference>
<dbReference type="SUPFAM" id="SSF56436">
    <property type="entry name" value="C-type lectin-like"/>
    <property type="match status" value="2"/>
</dbReference>
<dbReference type="CDD" id="cd00037">
    <property type="entry name" value="CLECT"/>
    <property type="match status" value="2"/>
</dbReference>